<accession>F8PXS5</accession>
<reference evidence="3" key="1">
    <citation type="journal article" date="2011" name="Science">
        <title>The plant cell wall-decomposing machinery underlies the functional diversity of forest fungi.</title>
        <authorList>
            <person name="Eastwood D.C."/>
            <person name="Floudas D."/>
            <person name="Binder M."/>
            <person name="Majcherczyk A."/>
            <person name="Schneider P."/>
            <person name="Aerts A."/>
            <person name="Asiegbu F.O."/>
            <person name="Baker S.E."/>
            <person name="Barry K."/>
            <person name="Bendiksby M."/>
            <person name="Blumentritt M."/>
            <person name="Coutinho P.M."/>
            <person name="Cullen D."/>
            <person name="de Vries R.P."/>
            <person name="Gathman A."/>
            <person name="Goodell B."/>
            <person name="Henrissat B."/>
            <person name="Ihrmark K."/>
            <person name="Kauserud H."/>
            <person name="Kohler A."/>
            <person name="LaButti K."/>
            <person name="Lapidus A."/>
            <person name="Lavin J.L."/>
            <person name="Lee Y.-H."/>
            <person name="Lindquist E."/>
            <person name="Lilly W."/>
            <person name="Lucas S."/>
            <person name="Morin E."/>
            <person name="Murat C."/>
            <person name="Oguiza J.A."/>
            <person name="Park J."/>
            <person name="Pisabarro A.G."/>
            <person name="Riley R."/>
            <person name="Rosling A."/>
            <person name="Salamov A."/>
            <person name="Schmidt O."/>
            <person name="Schmutz J."/>
            <person name="Skrede I."/>
            <person name="Stenlid J."/>
            <person name="Wiebenga A."/>
            <person name="Xie X."/>
            <person name="Kuees U."/>
            <person name="Hibbett D.S."/>
            <person name="Hoffmeister D."/>
            <person name="Hoegberg N."/>
            <person name="Martin F."/>
            <person name="Grigoriev I.V."/>
            <person name="Watkinson S.C."/>
        </authorList>
    </citation>
    <scope>NUCLEOTIDE SEQUENCE [LARGE SCALE GENOMIC DNA]</scope>
    <source>
        <strain evidence="3">strain S7.3</strain>
    </source>
</reference>
<dbReference type="EMBL" id="GL945480">
    <property type="protein sequence ID" value="EGN98688.1"/>
    <property type="molecule type" value="Genomic_DNA"/>
</dbReference>
<evidence type="ECO:0000256" key="1">
    <source>
        <dbReference type="SAM" id="MobiDB-lite"/>
    </source>
</evidence>
<dbReference type="AlphaFoldDB" id="F8PXS5"/>
<name>F8PXS5_SERL3</name>
<protein>
    <submittedName>
        <fullName evidence="2">Uncharacterized protein</fullName>
    </submittedName>
</protein>
<feature type="region of interest" description="Disordered" evidence="1">
    <location>
        <begin position="24"/>
        <end position="78"/>
    </location>
</feature>
<keyword evidence="3" id="KW-1185">Reference proteome</keyword>
<proteinExistence type="predicted"/>
<evidence type="ECO:0000313" key="3">
    <source>
        <dbReference type="Proteomes" id="UP000008063"/>
    </source>
</evidence>
<sequence length="114" mass="12471">MSMSQAMSSQIPLRLMESTASLGYAAADSSEHSAGTGSPILQRRRTADPVPTAPSSPQPFSTRSRKPTFEIPETPRRTSFSLRRVATTIMTPEKKLAPPPSVWRSLRSILFIQG</sequence>
<dbReference type="Proteomes" id="UP000008063">
    <property type="component" value="Unassembled WGS sequence"/>
</dbReference>
<gene>
    <name evidence="2" type="ORF">SERLA73DRAFT_181279</name>
</gene>
<evidence type="ECO:0000313" key="2">
    <source>
        <dbReference type="EMBL" id="EGN98688.1"/>
    </source>
</evidence>
<organism evidence="3">
    <name type="scientific">Serpula lacrymans var. lacrymans (strain S7.3)</name>
    <name type="common">Dry rot fungus</name>
    <dbReference type="NCBI Taxonomy" id="936435"/>
    <lineage>
        <taxon>Eukaryota</taxon>
        <taxon>Fungi</taxon>
        <taxon>Dikarya</taxon>
        <taxon>Basidiomycota</taxon>
        <taxon>Agaricomycotina</taxon>
        <taxon>Agaricomycetes</taxon>
        <taxon>Agaricomycetidae</taxon>
        <taxon>Boletales</taxon>
        <taxon>Coniophorineae</taxon>
        <taxon>Serpulaceae</taxon>
        <taxon>Serpula</taxon>
    </lineage>
</organism>
<dbReference type="InParanoid" id="F8PXS5"/>
<dbReference type="HOGENOM" id="CLU_170534_0_0_1"/>